<protein>
    <submittedName>
        <fullName evidence="1">Uncharacterized protein</fullName>
    </submittedName>
</protein>
<evidence type="ECO:0000313" key="1">
    <source>
        <dbReference type="EMBL" id="ABJ82770.1"/>
    </source>
</evidence>
<name>Q027N7_SOLUE</name>
<dbReference type="AlphaFoldDB" id="Q027N7"/>
<dbReference type="HOGENOM" id="CLU_2411627_0_0_0"/>
<reference evidence="1" key="1">
    <citation type="submission" date="2006-10" db="EMBL/GenBank/DDBJ databases">
        <title>Complete sequence of Solibacter usitatus Ellin6076.</title>
        <authorList>
            <consortium name="US DOE Joint Genome Institute"/>
            <person name="Copeland A."/>
            <person name="Lucas S."/>
            <person name="Lapidus A."/>
            <person name="Barry K."/>
            <person name="Detter J.C."/>
            <person name="Glavina del Rio T."/>
            <person name="Hammon N."/>
            <person name="Israni S."/>
            <person name="Dalin E."/>
            <person name="Tice H."/>
            <person name="Pitluck S."/>
            <person name="Thompson L.S."/>
            <person name="Brettin T."/>
            <person name="Bruce D."/>
            <person name="Han C."/>
            <person name="Tapia R."/>
            <person name="Gilna P."/>
            <person name="Schmutz J."/>
            <person name="Larimer F."/>
            <person name="Land M."/>
            <person name="Hauser L."/>
            <person name="Kyrpides N."/>
            <person name="Mikhailova N."/>
            <person name="Janssen P.H."/>
            <person name="Kuske C.R."/>
            <person name="Richardson P."/>
        </authorList>
    </citation>
    <scope>NUCLEOTIDE SEQUENCE</scope>
    <source>
        <strain evidence="1">Ellin6076</strain>
    </source>
</reference>
<dbReference type="KEGG" id="sus:Acid_1780"/>
<proteinExistence type="predicted"/>
<organism evidence="1">
    <name type="scientific">Solibacter usitatus (strain Ellin6076)</name>
    <dbReference type="NCBI Taxonomy" id="234267"/>
    <lineage>
        <taxon>Bacteria</taxon>
        <taxon>Pseudomonadati</taxon>
        <taxon>Acidobacteriota</taxon>
        <taxon>Terriglobia</taxon>
        <taxon>Bryobacterales</taxon>
        <taxon>Solibacteraceae</taxon>
        <taxon>Candidatus Solibacter</taxon>
    </lineage>
</organism>
<dbReference type="OrthoDB" id="122786at2"/>
<gene>
    <name evidence="1" type="ordered locus">Acid_1780</name>
</gene>
<dbReference type="EMBL" id="CP000473">
    <property type="protein sequence ID" value="ABJ82770.1"/>
    <property type="molecule type" value="Genomic_DNA"/>
</dbReference>
<dbReference type="STRING" id="234267.Acid_1780"/>
<accession>Q027N7</accession>
<sequence length="92" mass="10445">MIDSLLNLLFRCSHHRLTRPLTPVAAKGVPQGKTYVVCLDCGKQFTYDLQEMRIGKPVDHPNQRTKVKFALLAAMPLAVVLGTIFKRWKRPV</sequence>
<dbReference type="InParanoid" id="Q027N7"/>
<dbReference type="eggNOG" id="ENOG502ZTXV">
    <property type="taxonomic scope" value="Bacteria"/>
</dbReference>